<evidence type="ECO:0000313" key="3">
    <source>
        <dbReference type="Proteomes" id="UP001500945"/>
    </source>
</evidence>
<evidence type="ECO:0000259" key="1">
    <source>
        <dbReference type="Pfam" id="PF03992"/>
    </source>
</evidence>
<dbReference type="InterPro" id="IPR007138">
    <property type="entry name" value="ABM_dom"/>
</dbReference>
<organism evidence="2 3">
    <name type="scientific">Fodinibacter luteus</name>
    <dbReference type="NCBI Taxonomy" id="552064"/>
    <lineage>
        <taxon>Bacteria</taxon>
        <taxon>Bacillati</taxon>
        <taxon>Actinomycetota</taxon>
        <taxon>Actinomycetes</taxon>
        <taxon>Micrococcales</taxon>
        <taxon>Intrasporangiaceae</taxon>
        <taxon>Fodinibacter (ex Wang et al. 2009)</taxon>
    </lineage>
</organism>
<reference evidence="3" key="1">
    <citation type="journal article" date="2019" name="Int. J. Syst. Evol. Microbiol.">
        <title>The Global Catalogue of Microorganisms (GCM) 10K type strain sequencing project: providing services to taxonomists for standard genome sequencing and annotation.</title>
        <authorList>
            <consortium name="The Broad Institute Genomics Platform"/>
            <consortium name="The Broad Institute Genome Sequencing Center for Infectious Disease"/>
            <person name="Wu L."/>
            <person name="Ma J."/>
        </authorList>
    </citation>
    <scope>NUCLEOTIDE SEQUENCE [LARGE SCALE GENOMIC DNA]</scope>
    <source>
        <strain evidence="3">JCM 17809</strain>
    </source>
</reference>
<dbReference type="RefSeq" id="WP_345205789.1">
    <property type="nucleotide sequence ID" value="NZ_BAABGM010000014.1"/>
</dbReference>
<proteinExistence type="predicted"/>
<dbReference type="SUPFAM" id="SSF54909">
    <property type="entry name" value="Dimeric alpha+beta barrel"/>
    <property type="match status" value="1"/>
</dbReference>
<sequence>MAEIWTVSDWSIGDADPATFVAAFQRFADGATARGGAHEGMILQDADDPKHFVVVRRWESPEAVTDWGKEQHQHSGELRSLGLEARSAAVMTKMADLGAGGSETA</sequence>
<dbReference type="InterPro" id="IPR011008">
    <property type="entry name" value="Dimeric_a/b-barrel"/>
</dbReference>
<dbReference type="Proteomes" id="UP001500945">
    <property type="component" value="Unassembled WGS sequence"/>
</dbReference>
<evidence type="ECO:0000313" key="2">
    <source>
        <dbReference type="EMBL" id="GAA4406821.1"/>
    </source>
</evidence>
<name>A0ABP8KHU8_9MICO</name>
<gene>
    <name evidence="2" type="ORF">GCM10023168_22190</name>
</gene>
<dbReference type="Pfam" id="PF03992">
    <property type="entry name" value="ABM"/>
    <property type="match status" value="1"/>
</dbReference>
<protein>
    <recommendedName>
        <fullName evidence="1">ABM domain-containing protein</fullName>
    </recommendedName>
</protein>
<dbReference type="EMBL" id="BAABGM010000014">
    <property type="protein sequence ID" value="GAA4406821.1"/>
    <property type="molecule type" value="Genomic_DNA"/>
</dbReference>
<keyword evidence="3" id="KW-1185">Reference proteome</keyword>
<feature type="domain" description="ABM" evidence="1">
    <location>
        <begin position="18"/>
        <end position="73"/>
    </location>
</feature>
<dbReference type="Gene3D" id="3.30.70.100">
    <property type="match status" value="1"/>
</dbReference>
<comment type="caution">
    <text evidence="2">The sequence shown here is derived from an EMBL/GenBank/DDBJ whole genome shotgun (WGS) entry which is preliminary data.</text>
</comment>
<accession>A0ABP8KHU8</accession>